<dbReference type="KEGG" id="csol:105361056"/>
<dbReference type="Gene3D" id="1.20.5.110">
    <property type="match status" value="1"/>
</dbReference>
<dbReference type="AlphaFoldDB" id="A0AAJ6YE79"/>
<comment type="similarity">
    <text evidence="1">Belongs to the CCDC53 family.</text>
</comment>
<dbReference type="GeneID" id="105361056"/>
<dbReference type="Proteomes" id="UP000695007">
    <property type="component" value="Unplaced"/>
</dbReference>
<evidence type="ECO:0000256" key="1">
    <source>
        <dbReference type="ARBA" id="ARBA00006290"/>
    </source>
</evidence>
<accession>A0AAJ6YE79</accession>
<dbReference type="GO" id="GO:0030041">
    <property type="term" value="P:actin filament polymerization"/>
    <property type="evidence" value="ECO:0007669"/>
    <property type="project" value="TreeGrafter"/>
</dbReference>
<name>A0AAJ6YE79_9HYME</name>
<reference evidence="4" key="1">
    <citation type="submission" date="2025-08" db="UniProtKB">
        <authorList>
            <consortium name="RefSeq"/>
        </authorList>
    </citation>
    <scope>IDENTIFICATION</scope>
</reference>
<evidence type="ECO:0000256" key="2">
    <source>
        <dbReference type="SAM" id="MobiDB-lite"/>
    </source>
</evidence>
<evidence type="ECO:0000313" key="4">
    <source>
        <dbReference type="RefSeq" id="XP_011496444.1"/>
    </source>
</evidence>
<dbReference type="InterPro" id="IPR019309">
    <property type="entry name" value="WASHC3"/>
</dbReference>
<gene>
    <name evidence="4" type="primary">LOC105361056</name>
</gene>
<dbReference type="Pfam" id="PF10152">
    <property type="entry name" value="CCDC53"/>
    <property type="match status" value="1"/>
</dbReference>
<protein>
    <submittedName>
        <fullName evidence="4">WASH complex subunit CCDC53 homolog</fullName>
    </submittedName>
</protein>
<proteinExistence type="inferred from homology"/>
<feature type="region of interest" description="Disordered" evidence="2">
    <location>
        <begin position="167"/>
        <end position="188"/>
    </location>
</feature>
<dbReference type="CTD" id="34097"/>
<evidence type="ECO:0000313" key="3">
    <source>
        <dbReference type="Proteomes" id="UP000695007"/>
    </source>
</evidence>
<dbReference type="PANTHER" id="PTHR13015">
    <property type="entry name" value="PROTEIN AD-016-RELATED"/>
    <property type="match status" value="1"/>
</dbReference>
<dbReference type="GO" id="GO:0071203">
    <property type="term" value="C:WASH complex"/>
    <property type="evidence" value="ECO:0007669"/>
    <property type="project" value="InterPro"/>
</dbReference>
<organism evidence="3 4">
    <name type="scientific">Ceratosolen solmsi marchali</name>
    <dbReference type="NCBI Taxonomy" id="326594"/>
    <lineage>
        <taxon>Eukaryota</taxon>
        <taxon>Metazoa</taxon>
        <taxon>Ecdysozoa</taxon>
        <taxon>Arthropoda</taxon>
        <taxon>Hexapoda</taxon>
        <taxon>Insecta</taxon>
        <taxon>Pterygota</taxon>
        <taxon>Neoptera</taxon>
        <taxon>Endopterygota</taxon>
        <taxon>Hymenoptera</taxon>
        <taxon>Apocrita</taxon>
        <taxon>Proctotrupomorpha</taxon>
        <taxon>Chalcidoidea</taxon>
        <taxon>Agaonidae</taxon>
        <taxon>Agaoninae</taxon>
        <taxon>Ceratosolen</taxon>
    </lineage>
</organism>
<sequence length="188" mass="21517">MSGYNIPIIEPTIDYTKVPPINQKRTIAFINHFIAHTVIFLNKFSLSCEERFFEFEDKLQKIEAALEILEQRFSSIPHVDTKLETEDNVIENESKSEQVKQAEAAVPEIVESDKVIRIEQTVEKSETQPVSSDPQYEKYFKMIHFGVPKQAVKLSMEQEGLDSRILDNPNQLVPKTKPDINPDVNANG</sequence>
<dbReference type="RefSeq" id="XP_011496444.1">
    <property type="nucleotide sequence ID" value="XM_011498142.1"/>
</dbReference>
<keyword evidence="3" id="KW-1185">Reference proteome</keyword>
<dbReference type="GO" id="GO:0006887">
    <property type="term" value="P:exocytosis"/>
    <property type="evidence" value="ECO:0007669"/>
    <property type="project" value="TreeGrafter"/>
</dbReference>
<dbReference type="PANTHER" id="PTHR13015:SF0">
    <property type="entry name" value="WASH COMPLEX SUBUNIT 3"/>
    <property type="match status" value="1"/>
</dbReference>